<evidence type="ECO:0008006" key="4">
    <source>
        <dbReference type="Google" id="ProtNLM"/>
    </source>
</evidence>
<sequence>MAQKSLVIFLLVAIIKVTSIAEAQSPLGLVHVNGTLYCTPNGSSGANGNTTPVFPNAVVQVTCAAYVVANSPSNAATTTTGEYRVVLIPRPDATVASIVSNCRIFVPTPLSNCNPVLPSSAGLVSNLRFVRTVSISFSRVTYIVAAGFTVQT</sequence>
<dbReference type="Proteomes" id="UP000826271">
    <property type="component" value="Unassembled WGS sequence"/>
</dbReference>
<evidence type="ECO:0000313" key="2">
    <source>
        <dbReference type="EMBL" id="KAG8387468.1"/>
    </source>
</evidence>
<reference evidence="2" key="1">
    <citation type="submission" date="2019-10" db="EMBL/GenBank/DDBJ databases">
        <authorList>
            <person name="Zhang R."/>
            <person name="Pan Y."/>
            <person name="Wang J."/>
            <person name="Ma R."/>
            <person name="Yu S."/>
        </authorList>
    </citation>
    <scope>NUCLEOTIDE SEQUENCE</scope>
    <source>
        <strain evidence="2">LA-IB0</strain>
        <tissue evidence="2">Leaf</tissue>
    </source>
</reference>
<gene>
    <name evidence="2" type="ORF">BUALT_Bualt02G0024400</name>
</gene>
<organism evidence="2 3">
    <name type="scientific">Buddleja alternifolia</name>
    <dbReference type="NCBI Taxonomy" id="168488"/>
    <lineage>
        <taxon>Eukaryota</taxon>
        <taxon>Viridiplantae</taxon>
        <taxon>Streptophyta</taxon>
        <taxon>Embryophyta</taxon>
        <taxon>Tracheophyta</taxon>
        <taxon>Spermatophyta</taxon>
        <taxon>Magnoliopsida</taxon>
        <taxon>eudicotyledons</taxon>
        <taxon>Gunneridae</taxon>
        <taxon>Pentapetalae</taxon>
        <taxon>asterids</taxon>
        <taxon>lamiids</taxon>
        <taxon>Lamiales</taxon>
        <taxon>Scrophulariaceae</taxon>
        <taxon>Buddlejeae</taxon>
        <taxon>Buddleja</taxon>
    </lineage>
</organism>
<dbReference type="PANTHER" id="PTHR34458">
    <property type="entry name" value="POLLEN OLE E 1 ALLERGEN AND EXTENSIN FAMILY PROTEIN-RELATED"/>
    <property type="match status" value="1"/>
</dbReference>
<protein>
    <recommendedName>
        <fullName evidence="4">Pollen Ole e 1 allergen and extensin family protein</fullName>
    </recommendedName>
</protein>
<dbReference type="InterPro" id="IPR040404">
    <property type="entry name" value="Phylloplanin-like"/>
</dbReference>
<evidence type="ECO:0000313" key="3">
    <source>
        <dbReference type="Proteomes" id="UP000826271"/>
    </source>
</evidence>
<accession>A0AAV6XYG0</accession>
<keyword evidence="1" id="KW-0732">Signal</keyword>
<keyword evidence="3" id="KW-1185">Reference proteome</keyword>
<comment type="caution">
    <text evidence="2">The sequence shown here is derived from an EMBL/GenBank/DDBJ whole genome shotgun (WGS) entry which is preliminary data.</text>
</comment>
<evidence type="ECO:0000256" key="1">
    <source>
        <dbReference type="SAM" id="SignalP"/>
    </source>
</evidence>
<feature type="chain" id="PRO_5043944487" description="Pollen Ole e 1 allergen and extensin family protein" evidence="1">
    <location>
        <begin position="24"/>
        <end position="152"/>
    </location>
</feature>
<name>A0AAV6XYG0_9LAMI</name>
<dbReference type="AlphaFoldDB" id="A0AAV6XYG0"/>
<proteinExistence type="predicted"/>
<dbReference type="EMBL" id="WHWC01000002">
    <property type="protein sequence ID" value="KAG8387468.1"/>
    <property type="molecule type" value="Genomic_DNA"/>
</dbReference>
<dbReference type="PANTHER" id="PTHR34458:SF5">
    <property type="entry name" value="POLLEN OLE E 1 ALLERGEN AND EXTENSIN FAMILY PROTEIN"/>
    <property type="match status" value="1"/>
</dbReference>
<feature type="signal peptide" evidence="1">
    <location>
        <begin position="1"/>
        <end position="23"/>
    </location>
</feature>